<sequence length="190" mass="22373">MIKRITSIPFEKGELTESKVQAIIGTSIKLQKKYCPIVPNCFYRWDLEADLMGVRKSGFVDEFEIKLTVADFKNDASKTVRLPKDGERYSYECLPKYEALEKGRLLNYFWYIVPKDMVTVEDIPKFAGLIYIDKDHRGYKYKIIKDAKRLNSNKITDDQLYSALRKMGYRYWNLVEKGLKQDLKLMEIVK</sequence>
<protein>
    <submittedName>
        <fullName evidence="1">Uncharacterized protein</fullName>
    </submittedName>
</protein>
<proteinExistence type="predicted"/>
<dbReference type="EMBL" id="KY290955">
    <property type="protein sequence ID" value="APU01428.1"/>
    <property type="molecule type" value="Genomic_DNA"/>
</dbReference>
<name>A0A219YBQ9_9CAUD</name>
<accession>A0A219YBQ9</accession>
<organism evidence="1 2">
    <name type="scientific">Aeromonas phage 65.2</name>
    <dbReference type="NCBI Taxonomy" id="1932896"/>
    <lineage>
        <taxon>Viruses</taxon>
        <taxon>Duplodnaviria</taxon>
        <taxon>Heunggongvirae</taxon>
        <taxon>Uroviricota</taxon>
        <taxon>Caudoviricetes</taxon>
        <taxon>Pantevenvirales</taxon>
        <taxon>Straboviridae</taxon>
        <taxon>Emmerichvirinae</taxon>
        <taxon>Ishigurovirus</taxon>
        <taxon>Ishigurovirus osborne</taxon>
    </lineage>
</organism>
<evidence type="ECO:0000313" key="1">
    <source>
        <dbReference type="EMBL" id="APU01428.1"/>
    </source>
</evidence>
<evidence type="ECO:0000313" key="2">
    <source>
        <dbReference type="Proteomes" id="UP000225215"/>
    </source>
</evidence>
<dbReference type="Proteomes" id="UP000225215">
    <property type="component" value="Segment"/>
</dbReference>
<reference evidence="1 2" key="1">
    <citation type="journal article" date="2017" name="Sci. Rep.">
        <title>Characterization and diversity of phages infecting Aeromonas salmonicida subsp. salmonicida.</title>
        <authorList>
            <person name="Vincent A.T."/>
            <person name="Paquet V.E."/>
            <person name="Bernatchez A."/>
            <person name="Tremblay D.M."/>
            <person name="Moineau S."/>
            <person name="Charette S.J."/>
        </authorList>
    </citation>
    <scope>NUCLEOTIDE SEQUENCE [LARGE SCALE GENOMIC DNA]</scope>
</reference>